<evidence type="ECO:0000313" key="3">
    <source>
        <dbReference type="Proteomes" id="UP001558652"/>
    </source>
</evidence>
<protein>
    <submittedName>
        <fullName evidence="2">Uncharacterized protein</fullName>
    </submittedName>
</protein>
<accession>A0ABD0XZV7</accession>
<comment type="caution">
    <text evidence="2">The sequence shown here is derived from an EMBL/GenBank/DDBJ whole genome shotgun (WGS) entry which is preliminary data.</text>
</comment>
<sequence>MRVRKIQIKPHASKLEAVSSTYRRVGVADPWHAYKWESRTVKPSAWPRRCMSLKGRNSPPAAAAAHSSGRSTPTPTCNRKTNWEVIEHFTGNPPRTLRSASLVAVSINKLFPYLELVSIPEQIDCDGA</sequence>
<name>A0ABD0XZV7_9HEMI</name>
<organism evidence="2 3">
    <name type="scientific">Ranatra chinensis</name>
    <dbReference type="NCBI Taxonomy" id="642074"/>
    <lineage>
        <taxon>Eukaryota</taxon>
        <taxon>Metazoa</taxon>
        <taxon>Ecdysozoa</taxon>
        <taxon>Arthropoda</taxon>
        <taxon>Hexapoda</taxon>
        <taxon>Insecta</taxon>
        <taxon>Pterygota</taxon>
        <taxon>Neoptera</taxon>
        <taxon>Paraneoptera</taxon>
        <taxon>Hemiptera</taxon>
        <taxon>Heteroptera</taxon>
        <taxon>Panheteroptera</taxon>
        <taxon>Nepomorpha</taxon>
        <taxon>Nepidae</taxon>
        <taxon>Ranatrinae</taxon>
        <taxon>Ranatra</taxon>
    </lineage>
</organism>
<dbReference type="AlphaFoldDB" id="A0ABD0XZV7"/>
<feature type="region of interest" description="Disordered" evidence="1">
    <location>
        <begin position="55"/>
        <end position="78"/>
    </location>
</feature>
<proteinExistence type="predicted"/>
<dbReference type="Proteomes" id="UP001558652">
    <property type="component" value="Unassembled WGS sequence"/>
</dbReference>
<evidence type="ECO:0000313" key="2">
    <source>
        <dbReference type="EMBL" id="KAL1116457.1"/>
    </source>
</evidence>
<evidence type="ECO:0000256" key="1">
    <source>
        <dbReference type="SAM" id="MobiDB-lite"/>
    </source>
</evidence>
<gene>
    <name evidence="2" type="ORF">AAG570_004930</name>
</gene>
<reference evidence="2 3" key="1">
    <citation type="submission" date="2024-07" db="EMBL/GenBank/DDBJ databases">
        <title>Chromosome-level genome assembly of the water stick insect Ranatra chinensis (Heteroptera: Nepidae).</title>
        <authorList>
            <person name="Liu X."/>
        </authorList>
    </citation>
    <scope>NUCLEOTIDE SEQUENCE [LARGE SCALE GENOMIC DNA]</scope>
    <source>
        <strain evidence="2">Cailab_2021Rc</strain>
        <tissue evidence="2">Muscle</tissue>
    </source>
</reference>
<feature type="compositionally biased region" description="Polar residues" evidence="1">
    <location>
        <begin position="68"/>
        <end position="78"/>
    </location>
</feature>
<dbReference type="EMBL" id="JBFDAA010000017">
    <property type="protein sequence ID" value="KAL1116457.1"/>
    <property type="molecule type" value="Genomic_DNA"/>
</dbReference>
<keyword evidence="3" id="KW-1185">Reference proteome</keyword>